<dbReference type="InterPro" id="IPR036388">
    <property type="entry name" value="WH-like_DNA-bd_sf"/>
</dbReference>
<dbReference type="OrthoDB" id="9808242at2"/>
<dbReference type="KEGG" id="agv:OJF2_44470"/>
<name>A0A5B9W7I7_9BACT</name>
<gene>
    <name evidence="1" type="ORF">OJF2_44470</name>
</gene>
<dbReference type="Pfam" id="PF04255">
    <property type="entry name" value="DUF433"/>
    <property type="match status" value="1"/>
</dbReference>
<dbReference type="PANTHER" id="PTHR34849">
    <property type="entry name" value="SSL5025 PROTEIN"/>
    <property type="match status" value="1"/>
</dbReference>
<dbReference type="AlphaFoldDB" id="A0A5B9W7I7"/>
<evidence type="ECO:0008006" key="3">
    <source>
        <dbReference type="Google" id="ProtNLM"/>
    </source>
</evidence>
<sequence length="76" mass="8289">MKWQERIGVSPDICHGKPCIKGTRVLVSVILADVAAGEPYESITRGYHITEEDIQAALLFAADLAQDRYLTLAGTT</sequence>
<organism evidence="1 2">
    <name type="scientific">Aquisphaera giovannonii</name>
    <dbReference type="NCBI Taxonomy" id="406548"/>
    <lineage>
        <taxon>Bacteria</taxon>
        <taxon>Pseudomonadati</taxon>
        <taxon>Planctomycetota</taxon>
        <taxon>Planctomycetia</taxon>
        <taxon>Isosphaerales</taxon>
        <taxon>Isosphaeraceae</taxon>
        <taxon>Aquisphaera</taxon>
    </lineage>
</organism>
<dbReference type="SUPFAM" id="SSF46689">
    <property type="entry name" value="Homeodomain-like"/>
    <property type="match status" value="1"/>
</dbReference>
<dbReference type="Proteomes" id="UP000324233">
    <property type="component" value="Chromosome"/>
</dbReference>
<dbReference type="PANTHER" id="PTHR34849:SF3">
    <property type="entry name" value="SSR2962 PROTEIN"/>
    <property type="match status" value="1"/>
</dbReference>
<dbReference type="InterPro" id="IPR007367">
    <property type="entry name" value="DUF433"/>
</dbReference>
<reference evidence="1 2" key="1">
    <citation type="submission" date="2019-08" db="EMBL/GenBank/DDBJ databases">
        <title>Deep-cultivation of Planctomycetes and their phenomic and genomic characterization uncovers novel biology.</title>
        <authorList>
            <person name="Wiegand S."/>
            <person name="Jogler M."/>
            <person name="Boedeker C."/>
            <person name="Pinto D."/>
            <person name="Vollmers J."/>
            <person name="Rivas-Marin E."/>
            <person name="Kohn T."/>
            <person name="Peeters S.H."/>
            <person name="Heuer A."/>
            <person name="Rast P."/>
            <person name="Oberbeckmann S."/>
            <person name="Bunk B."/>
            <person name="Jeske O."/>
            <person name="Meyerdierks A."/>
            <person name="Storesund J.E."/>
            <person name="Kallscheuer N."/>
            <person name="Luecker S."/>
            <person name="Lage O.M."/>
            <person name="Pohl T."/>
            <person name="Merkel B.J."/>
            <person name="Hornburger P."/>
            <person name="Mueller R.-W."/>
            <person name="Bruemmer F."/>
            <person name="Labrenz M."/>
            <person name="Spormann A.M."/>
            <person name="Op den Camp H."/>
            <person name="Overmann J."/>
            <person name="Amann R."/>
            <person name="Jetten M.S.M."/>
            <person name="Mascher T."/>
            <person name="Medema M.H."/>
            <person name="Devos D.P."/>
            <person name="Kaster A.-K."/>
            <person name="Ovreas L."/>
            <person name="Rohde M."/>
            <person name="Galperin M.Y."/>
            <person name="Jogler C."/>
        </authorList>
    </citation>
    <scope>NUCLEOTIDE SEQUENCE [LARGE SCALE GENOMIC DNA]</scope>
    <source>
        <strain evidence="1 2">OJF2</strain>
    </source>
</reference>
<evidence type="ECO:0000313" key="1">
    <source>
        <dbReference type="EMBL" id="QEH35890.1"/>
    </source>
</evidence>
<evidence type="ECO:0000313" key="2">
    <source>
        <dbReference type="Proteomes" id="UP000324233"/>
    </source>
</evidence>
<dbReference type="Gene3D" id="1.10.10.10">
    <property type="entry name" value="Winged helix-like DNA-binding domain superfamily/Winged helix DNA-binding domain"/>
    <property type="match status" value="1"/>
</dbReference>
<dbReference type="RefSeq" id="WP_148595630.1">
    <property type="nucleotide sequence ID" value="NZ_CP042997.1"/>
</dbReference>
<accession>A0A5B9W7I7</accession>
<proteinExistence type="predicted"/>
<protein>
    <recommendedName>
        <fullName evidence="3">DUF433 domain-containing protein</fullName>
    </recommendedName>
</protein>
<keyword evidence="2" id="KW-1185">Reference proteome</keyword>
<dbReference type="InterPro" id="IPR009057">
    <property type="entry name" value="Homeodomain-like_sf"/>
</dbReference>
<dbReference type="EMBL" id="CP042997">
    <property type="protein sequence ID" value="QEH35890.1"/>
    <property type="molecule type" value="Genomic_DNA"/>
</dbReference>